<evidence type="ECO:0000313" key="2">
    <source>
        <dbReference type="Proteomes" id="UP001240236"/>
    </source>
</evidence>
<dbReference type="EMBL" id="JAUSUZ010000001">
    <property type="protein sequence ID" value="MDQ0364427.1"/>
    <property type="molecule type" value="Genomic_DNA"/>
</dbReference>
<dbReference type="InterPro" id="IPR025355">
    <property type="entry name" value="DUF4259"/>
</dbReference>
<dbReference type="Pfam" id="PF14078">
    <property type="entry name" value="DUF4259"/>
    <property type="match status" value="1"/>
</dbReference>
<reference evidence="1 2" key="1">
    <citation type="submission" date="2023-07" db="EMBL/GenBank/DDBJ databases">
        <title>Sequencing the genomes of 1000 actinobacteria strains.</title>
        <authorList>
            <person name="Klenk H.-P."/>
        </authorList>
    </citation>
    <scope>NUCLEOTIDE SEQUENCE [LARGE SCALE GENOMIC DNA]</scope>
    <source>
        <strain evidence="1 2">DSM 44709</strain>
    </source>
</reference>
<dbReference type="Proteomes" id="UP001240236">
    <property type="component" value="Unassembled WGS sequence"/>
</dbReference>
<accession>A0AAE4AVV3</accession>
<organism evidence="1 2">
    <name type="scientific">Catenuloplanes indicus</name>
    <dbReference type="NCBI Taxonomy" id="137267"/>
    <lineage>
        <taxon>Bacteria</taxon>
        <taxon>Bacillati</taxon>
        <taxon>Actinomycetota</taxon>
        <taxon>Actinomycetes</taxon>
        <taxon>Micromonosporales</taxon>
        <taxon>Micromonosporaceae</taxon>
        <taxon>Catenuloplanes</taxon>
    </lineage>
</organism>
<evidence type="ECO:0008006" key="3">
    <source>
        <dbReference type="Google" id="ProtNLM"/>
    </source>
</evidence>
<dbReference type="RefSeq" id="WP_307235824.1">
    <property type="nucleotide sequence ID" value="NZ_JAUSUZ010000001.1"/>
</dbReference>
<evidence type="ECO:0000313" key="1">
    <source>
        <dbReference type="EMBL" id="MDQ0364427.1"/>
    </source>
</evidence>
<gene>
    <name evidence="1" type="ORF">J2S42_001096</name>
</gene>
<dbReference type="AlphaFoldDB" id="A0AAE4AVV3"/>
<proteinExistence type="predicted"/>
<name>A0AAE4AVV3_9ACTN</name>
<sequence>MGTWDVGPFDNDTAADWCAHLDEAAPEHRMALIREALIRVAERGADFVDSREAEQALAAAAVVASALPDGAAIDSPYAPGFVTEGGRVEVAGDVPAIAVRALDRIVGDDSEWRELWEETEESTYAQALASVRALRDVLAHPAGR</sequence>
<protein>
    <recommendedName>
        <fullName evidence="3">DUF4259 domain-containing protein</fullName>
    </recommendedName>
</protein>
<comment type="caution">
    <text evidence="1">The sequence shown here is derived from an EMBL/GenBank/DDBJ whole genome shotgun (WGS) entry which is preliminary data.</text>
</comment>
<keyword evidence="2" id="KW-1185">Reference proteome</keyword>